<accession>A0A9E7GA84</accession>
<dbReference type="Proteomes" id="UP001055439">
    <property type="component" value="Chromosome 6"/>
</dbReference>
<organism evidence="2 4">
    <name type="scientific">Musa troglodytarum</name>
    <name type="common">fe'i banana</name>
    <dbReference type="NCBI Taxonomy" id="320322"/>
    <lineage>
        <taxon>Eukaryota</taxon>
        <taxon>Viridiplantae</taxon>
        <taxon>Streptophyta</taxon>
        <taxon>Embryophyta</taxon>
        <taxon>Tracheophyta</taxon>
        <taxon>Spermatophyta</taxon>
        <taxon>Magnoliopsida</taxon>
        <taxon>Liliopsida</taxon>
        <taxon>Zingiberales</taxon>
        <taxon>Musaceae</taxon>
        <taxon>Musa</taxon>
    </lineage>
</organism>
<dbReference type="AlphaFoldDB" id="A0A9E7GA84"/>
<reference evidence="2" key="1">
    <citation type="submission" date="2022-05" db="EMBL/GenBank/DDBJ databases">
        <title>The Musa troglodytarum L. genome provides insights into the mechanism of non-climacteric behaviour and enrichment of carotenoids.</title>
        <authorList>
            <person name="Wang J."/>
        </authorList>
    </citation>
    <scope>NUCLEOTIDE SEQUENCE</scope>
    <source>
        <tissue evidence="2">Leaf</tissue>
    </source>
</reference>
<evidence type="ECO:0000256" key="1">
    <source>
        <dbReference type="SAM" id="MobiDB-lite"/>
    </source>
</evidence>
<evidence type="ECO:0000313" key="3">
    <source>
        <dbReference type="EMBL" id="URE44203.1"/>
    </source>
</evidence>
<proteinExistence type="predicted"/>
<keyword evidence="4" id="KW-1185">Reference proteome</keyword>
<protein>
    <submittedName>
        <fullName evidence="2">Uncharacterized protein</fullName>
    </submittedName>
</protein>
<dbReference type="EMBL" id="CP097508">
    <property type="protein sequence ID" value="URE08319.1"/>
    <property type="molecule type" value="Genomic_DNA"/>
</dbReference>
<dbReference type="EMBL" id="CP097511">
    <property type="protein sequence ID" value="URE44203.1"/>
    <property type="molecule type" value="Genomic_DNA"/>
</dbReference>
<evidence type="ECO:0000313" key="4">
    <source>
        <dbReference type="Proteomes" id="UP001055439"/>
    </source>
</evidence>
<feature type="compositionally biased region" description="Pro residues" evidence="1">
    <location>
        <begin position="65"/>
        <end position="77"/>
    </location>
</feature>
<sequence>MVALRACRACRHTCTATPPGNTPWSPECRAAAPRARVGTGCIRRTCLYTVEGLTPARRPQAASASPPPPPPPPPPAVRSPGLS</sequence>
<name>A0A9E7GA84_9LILI</name>
<feature type="region of interest" description="Disordered" evidence="1">
    <location>
        <begin position="57"/>
        <end position="83"/>
    </location>
</feature>
<dbReference type="Proteomes" id="UP001055439">
    <property type="component" value="Chromosome 9"/>
</dbReference>
<gene>
    <name evidence="2" type="ORF">MUK42_13960</name>
    <name evidence="3" type="ORF">MUK42_33142</name>
</gene>
<evidence type="ECO:0000313" key="2">
    <source>
        <dbReference type="EMBL" id="URE08319.1"/>
    </source>
</evidence>